<feature type="compositionally biased region" description="Basic and acidic residues" evidence="6">
    <location>
        <begin position="71"/>
        <end position="83"/>
    </location>
</feature>
<dbReference type="Ensembl" id="ENSGACT00000002651.1">
    <property type="protein sequence ID" value="ENSGACP00000002642.1"/>
    <property type="gene ID" value="ENSGACG00000002038.1"/>
</dbReference>
<feature type="compositionally biased region" description="Acidic residues" evidence="6">
    <location>
        <begin position="84"/>
        <end position="93"/>
    </location>
</feature>
<dbReference type="InterPro" id="IPR031627">
    <property type="entry name" value="PDZK1IP1/SMIM24"/>
</dbReference>
<feature type="region of interest" description="Disordered" evidence="6">
    <location>
        <begin position="71"/>
        <end position="93"/>
    </location>
</feature>
<feature type="transmembrane region" description="Helical" evidence="7">
    <location>
        <begin position="43"/>
        <end position="65"/>
    </location>
</feature>
<keyword evidence="4 7" id="KW-0472">Membrane</keyword>
<evidence type="ECO:0000256" key="5">
    <source>
        <dbReference type="ARBA" id="ARBA00049650"/>
    </source>
</evidence>
<dbReference type="Bgee" id="ENSGACG00000002038">
    <property type="expression patterns" value="Expressed in intestinal epithelial cell"/>
</dbReference>
<protein>
    <recommendedName>
        <fullName evidence="10">Small integral membrane protein 24</fullName>
    </recommendedName>
</protein>
<evidence type="ECO:0000256" key="8">
    <source>
        <dbReference type="SAM" id="SignalP"/>
    </source>
</evidence>
<evidence type="ECO:0000256" key="2">
    <source>
        <dbReference type="ARBA" id="ARBA00022692"/>
    </source>
</evidence>
<dbReference type="PANTHER" id="PTHR15296:SF2">
    <property type="entry name" value="SMALL INTEGRAL MEMBRANE PROTEIN 24"/>
    <property type="match status" value="1"/>
</dbReference>
<dbReference type="STRING" id="69293.ENSGACP00000002642"/>
<evidence type="ECO:0000313" key="9">
    <source>
        <dbReference type="Ensembl" id="ENSGACP00000002642.1"/>
    </source>
</evidence>
<dbReference type="PANTHER" id="PTHR15296">
    <property type="entry name" value="MEMBRANE-ASSOCIATED PROTEIN MAP17"/>
    <property type="match status" value="1"/>
</dbReference>
<evidence type="ECO:0000256" key="1">
    <source>
        <dbReference type="ARBA" id="ARBA00004167"/>
    </source>
</evidence>
<keyword evidence="3 7" id="KW-1133">Transmembrane helix</keyword>
<reference evidence="9" key="2">
    <citation type="submission" date="2024-04" db="UniProtKB">
        <authorList>
            <consortium name="Ensembl"/>
        </authorList>
    </citation>
    <scope>IDENTIFICATION</scope>
</reference>
<evidence type="ECO:0000256" key="6">
    <source>
        <dbReference type="SAM" id="MobiDB-lite"/>
    </source>
</evidence>
<dbReference type="eggNOG" id="ENOG502SFX1">
    <property type="taxonomic scope" value="Eukaryota"/>
</dbReference>
<proteinExistence type="inferred from homology"/>
<keyword evidence="2 7" id="KW-0812">Transmembrane</keyword>
<accession>G3NBE5</accession>
<evidence type="ECO:0000256" key="3">
    <source>
        <dbReference type="ARBA" id="ARBA00022989"/>
    </source>
</evidence>
<dbReference type="GO" id="GO:0016020">
    <property type="term" value="C:membrane"/>
    <property type="evidence" value="ECO:0007669"/>
    <property type="project" value="UniProtKB-SubCell"/>
</dbReference>
<organism evidence="9">
    <name type="scientific">Gasterosteus aculeatus</name>
    <name type="common">Three-spined stickleback</name>
    <dbReference type="NCBI Taxonomy" id="69293"/>
    <lineage>
        <taxon>Eukaryota</taxon>
        <taxon>Metazoa</taxon>
        <taxon>Chordata</taxon>
        <taxon>Craniata</taxon>
        <taxon>Vertebrata</taxon>
        <taxon>Euteleostomi</taxon>
        <taxon>Actinopterygii</taxon>
        <taxon>Neopterygii</taxon>
        <taxon>Teleostei</taxon>
        <taxon>Neoteleostei</taxon>
        <taxon>Acanthomorphata</taxon>
        <taxon>Eupercaria</taxon>
        <taxon>Perciformes</taxon>
        <taxon>Cottioidei</taxon>
        <taxon>Gasterosteales</taxon>
        <taxon>Gasterosteidae</taxon>
        <taxon>Gasterosteus</taxon>
    </lineage>
</organism>
<dbReference type="InParanoid" id="G3NBE5"/>
<evidence type="ECO:0000256" key="4">
    <source>
        <dbReference type="ARBA" id="ARBA00023136"/>
    </source>
</evidence>
<comment type="similarity">
    <text evidence="5">Belongs to the PDZK1-interacting protein 1/SMIM24 family.</text>
</comment>
<name>G3NBE5_GASAC</name>
<reference evidence="9" key="1">
    <citation type="submission" date="2006-01" db="EMBL/GenBank/DDBJ databases">
        <authorList>
            <person name="Lindblad-Toh K."/>
            <person name="Mauceli E."/>
            <person name="Grabherr M."/>
            <person name="Chang J.L."/>
            <person name="Lander E.S."/>
        </authorList>
    </citation>
    <scope>NUCLEOTIDE SEQUENCE [LARGE SCALE GENOMIC DNA]</scope>
</reference>
<evidence type="ECO:0008006" key="10">
    <source>
        <dbReference type="Google" id="ProtNLM"/>
    </source>
</evidence>
<comment type="subcellular location">
    <subcellularLocation>
        <location evidence="1">Membrane</location>
        <topology evidence="1">Single-pass membrane protein</topology>
    </subcellularLocation>
</comment>
<feature type="signal peptide" evidence="8">
    <location>
        <begin position="1"/>
        <end position="19"/>
    </location>
</feature>
<evidence type="ECO:0000256" key="7">
    <source>
        <dbReference type="SAM" id="Phobius"/>
    </source>
</evidence>
<keyword evidence="8" id="KW-0732">Signal</keyword>
<dbReference type="Pfam" id="PF15807">
    <property type="entry name" value="MAP17"/>
    <property type="match status" value="1"/>
</dbReference>
<sequence>MHLCFLVLCVLLSASSSSANKGVRTGIRVATGSQSVTLQPWLVGLTAVVVFLFIVFTILIVHRLLKKNGEDEKGLGYNRKADGMDEDDKQTSL</sequence>
<feature type="chain" id="PRO_5003448201" description="Small integral membrane protein 24" evidence="8">
    <location>
        <begin position="20"/>
        <end position="93"/>
    </location>
</feature>
<dbReference type="AlphaFoldDB" id="G3NBE5"/>